<name>A0ABS7A649_9PROT</name>
<dbReference type="EMBL" id="JAHYBZ010000002">
    <property type="protein sequence ID" value="MBW6397658.1"/>
    <property type="molecule type" value="Genomic_DNA"/>
</dbReference>
<keyword evidence="2" id="KW-1185">Reference proteome</keyword>
<comment type="caution">
    <text evidence="1">The sequence shown here is derived from an EMBL/GenBank/DDBJ whole genome shotgun (WGS) entry which is preliminary data.</text>
</comment>
<accession>A0ABS7A649</accession>
<reference evidence="1 2" key="1">
    <citation type="submission" date="2021-07" db="EMBL/GenBank/DDBJ databases">
        <authorList>
            <person name="So Y."/>
        </authorList>
    </citation>
    <scope>NUCLEOTIDE SEQUENCE [LARGE SCALE GENOMIC DNA]</scope>
    <source>
        <strain evidence="1 2">HJA6</strain>
    </source>
</reference>
<sequence length="306" mass="31137">MAASAATGSDFLDLALGGGDPFAALQQAEAYLLRRRAGAPEMVDAVTQALHAATGSSGAPPCAARAGAAVAAAVEAHGAGFPPGEEPAYHGRHHQAEATIAMGWLAGAARRLGLLTPEEAALGVVAMAGHDLLHDGRVYADRGVLEERSAEAVAALAAAEGLDEARIRTLRRVILATTWPWEDDEASDLLCHLAREADLFGSSLPTLGPLLSQKLAHEFAVCGLVGAEGVASHAARVGLMRMMGPATLPAQALGLDALRATQLAAYAGVARRLGLKEASAEAGAVALDSMDPADAEALLAWAGTAK</sequence>
<proteinExistence type="predicted"/>
<evidence type="ECO:0000313" key="1">
    <source>
        <dbReference type="EMBL" id="MBW6397658.1"/>
    </source>
</evidence>
<evidence type="ECO:0008006" key="3">
    <source>
        <dbReference type="Google" id="ProtNLM"/>
    </source>
</evidence>
<dbReference type="Proteomes" id="UP001196565">
    <property type="component" value="Unassembled WGS sequence"/>
</dbReference>
<gene>
    <name evidence="1" type="ORF">KPL78_07375</name>
</gene>
<evidence type="ECO:0000313" key="2">
    <source>
        <dbReference type="Proteomes" id="UP001196565"/>
    </source>
</evidence>
<dbReference type="RefSeq" id="WP_219762252.1">
    <property type="nucleotide sequence ID" value="NZ_JAHYBZ010000002.1"/>
</dbReference>
<dbReference type="SUPFAM" id="SSF109604">
    <property type="entry name" value="HD-domain/PDEase-like"/>
    <property type="match status" value="1"/>
</dbReference>
<organism evidence="1 2">
    <name type="scientific">Roseomonas alba</name>
    <dbReference type="NCBI Taxonomy" id="2846776"/>
    <lineage>
        <taxon>Bacteria</taxon>
        <taxon>Pseudomonadati</taxon>
        <taxon>Pseudomonadota</taxon>
        <taxon>Alphaproteobacteria</taxon>
        <taxon>Acetobacterales</taxon>
        <taxon>Roseomonadaceae</taxon>
        <taxon>Roseomonas</taxon>
    </lineage>
</organism>
<protein>
    <recommendedName>
        <fullName evidence="3">HD domain-containing protein</fullName>
    </recommendedName>
</protein>